<organism evidence="1 2">
    <name type="scientific">Acinetobacter bouvetii DSM 14964 = CIP 107468</name>
    <dbReference type="NCBI Taxonomy" id="1120925"/>
    <lineage>
        <taxon>Bacteria</taxon>
        <taxon>Pseudomonadati</taxon>
        <taxon>Pseudomonadota</taxon>
        <taxon>Gammaproteobacteria</taxon>
        <taxon>Moraxellales</taxon>
        <taxon>Moraxellaceae</taxon>
        <taxon>Acinetobacter</taxon>
    </lineage>
</organism>
<reference evidence="1 2" key="1">
    <citation type="submission" date="2013-02" db="EMBL/GenBank/DDBJ databases">
        <title>The Genome Sequence of Acinetobacter bouvetii CIP 107468.</title>
        <authorList>
            <consortium name="The Broad Institute Genome Sequencing Platform"/>
            <consortium name="The Broad Institute Genome Sequencing Center for Infectious Disease"/>
            <person name="Cerqueira G."/>
            <person name="Feldgarden M."/>
            <person name="Courvalin P."/>
            <person name="Perichon B."/>
            <person name="Grillot-Courvalin C."/>
            <person name="Clermont D."/>
            <person name="Rocha E."/>
            <person name="Yoon E.-J."/>
            <person name="Nemec A."/>
            <person name="Walker B."/>
            <person name="Young S.K."/>
            <person name="Zeng Q."/>
            <person name="Gargeya S."/>
            <person name="Fitzgerald M."/>
            <person name="Haas B."/>
            <person name="Abouelleil A."/>
            <person name="Alvarado L."/>
            <person name="Arachchi H.M."/>
            <person name="Berlin A.M."/>
            <person name="Chapman S.B."/>
            <person name="Dewar J."/>
            <person name="Goldberg J."/>
            <person name="Griggs A."/>
            <person name="Gujja S."/>
            <person name="Hansen M."/>
            <person name="Howarth C."/>
            <person name="Imamovic A."/>
            <person name="Larimer J."/>
            <person name="McCowan C."/>
            <person name="Murphy C."/>
            <person name="Neiman D."/>
            <person name="Pearson M."/>
            <person name="Priest M."/>
            <person name="Roberts A."/>
            <person name="Saif S."/>
            <person name="Shea T."/>
            <person name="Sisk P."/>
            <person name="Sykes S."/>
            <person name="Wortman J."/>
            <person name="Nusbaum C."/>
            <person name="Birren B."/>
        </authorList>
    </citation>
    <scope>NUCLEOTIDE SEQUENCE [LARGE SCALE GENOMIC DNA]</scope>
    <source>
        <strain evidence="1 2">CIP 107468</strain>
    </source>
</reference>
<dbReference type="Proteomes" id="UP000018460">
    <property type="component" value="Unassembled WGS sequence"/>
</dbReference>
<accession>N9DPV1</accession>
<protein>
    <submittedName>
        <fullName evidence="1">Uncharacterized protein</fullName>
    </submittedName>
</protein>
<gene>
    <name evidence="1" type="ORF">F941_01491</name>
</gene>
<dbReference type="EMBL" id="APQD01000012">
    <property type="protein sequence ID" value="ENV82725.1"/>
    <property type="molecule type" value="Genomic_DNA"/>
</dbReference>
<proteinExistence type="predicted"/>
<comment type="caution">
    <text evidence="1">The sequence shown here is derived from an EMBL/GenBank/DDBJ whole genome shotgun (WGS) entry which is preliminary data.</text>
</comment>
<evidence type="ECO:0000313" key="1">
    <source>
        <dbReference type="EMBL" id="ENV82725.1"/>
    </source>
</evidence>
<sequence length="91" mass="10335">MAVFEAILEENNSSFRNYARNSIHQKIAKILVKTWMSSKLIKPDGFYPQPLLPKFGKSLYLDESHLQPFLSSAPNTFANHIQSIAYAHALV</sequence>
<name>N9DPV1_9GAMM</name>
<evidence type="ECO:0000313" key="2">
    <source>
        <dbReference type="Proteomes" id="UP000018460"/>
    </source>
</evidence>
<dbReference type="AlphaFoldDB" id="N9DPV1"/>
<keyword evidence="2" id="KW-1185">Reference proteome</keyword>